<gene>
    <name evidence="1" type="ORF">A2765_05020</name>
</gene>
<comment type="caution">
    <text evidence="1">The sequence shown here is derived from an EMBL/GenBank/DDBJ whole genome shotgun (WGS) entry which is preliminary data.</text>
</comment>
<dbReference type="AlphaFoldDB" id="A0A1F6D8R5"/>
<proteinExistence type="predicted"/>
<evidence type="ECO:0008006" key="3">
    <source>
        <dbReference type="Google" id="ProtNLM"/>
    </source>
</evidence>
<dbReference type="EMBL" id="MFLA01000045">
    <property type="protein sequence ID" value="OGG57765.1"/>
    <property type="molecule type" value="Genomic_DNA"/>
</dbReference>
<accession>A0A1F6D8R5</accession>
<sequence>MNLSELQEKVMGNAMRFGEKHDIKIDVNFLLKKLYEEVGEFTSALLIHEGRARKQKLVPASESEKMLRNEIADVIGISIAMATKLNIDVEKALEEKGWFRKLEDVQ</sequence>
<reference evidence="1 2" key="1">
    <citation type="journal article" date="2016" name="Nat. Commun.">
        <title>Thousands of microbial genomes shed light on interconnected biogeochemical processes in an aquifer system.</title>
        <authorList>
            <person name="Anantharaman K."/>
            <person name="Brown C.T."/>
            <person name="Hug L.A."/>
            <person name="Sharon I."/>
            <person name="Castelle C.J."/>
            <person name="Probst A.J."/>
            <person name="Thomas B.C."/>
            <person name="Singh A."/>
            <person name="Wilkins M.J."/>
            <person name="Karaoz U."/>
            <person name="Brodie E.L."/>
            <person name="Williams K.H."/>
            <person name="Hubbard S.S."/>
            <person name="Banfield J.F."/>
        </authorList>
    </citation>
    <scope>NUCLEOTIDE SEQUENCE [LARGE SCALE GENOMIC DNA]</scope>
</reference>
<evidence type="ECO:0000313" key="2">
    <source>
        <dbReference type="Proteomes" id="UP000176377"/>
    </source>
</evidence>
<protein>
    <recommendedName>
        <fullName evidence="3">NTP pyrophosphohydrolase MazG putative catalytic core domain-containing protein</fullName>
    </recommendedName>
</protein>
<organism evidence="1 2">
    <name type="scientific">Candidatus Kaiserbacteria bacterium RIFCSPHIGHO2_01_FULL_56_24</name>
    <dbReference type="NCBI Taxonomy" id="1798487"/>
    <lineage>
        <taxon>Bacteria</taxon>
        <taxon>Candidatus Kaiseribacteriota</taxon>
    </lineage>
</organism>
<evidence type="ECO:0000313" key="1">
    <source>
        <dbReference type="EMBL" id="OGG57765.1"/>
    </source>
</evidence>
<dbReference type="Pfam" id="PF12643">
    <property type="entry name" value="MazG-like"/>
    <property type="match status" value="1"/>
</dbReference>
<dbReference type="Gene3D" id="1.10.287.1080">
    <property type="entry name" value="MazG-like"/>
    <property type="match status" value="1"/>
</dbReference>
<dbReference type="Proteomes" id="UP000176377">
    <property type="component" value="Unassembled WGS sequence"/>
</dbReference>
<dbReference type="InterPro" id="IPR025984">
    <property type="entry name" value="DCTPP"/>
</dbReference>
<dbReference type="SUPFAM" id="SSF101386">
    <property type="entry name" value="all-alpha NTP pyrophosphatases"/>
    <property type="match status" value="1"/>
</dbReference>
<name>A0A1F6D8R5_9BACT</name>